<keyword evidence="1" id="KW-0472">Membrane</keyword>
<dbReference type="InterPro" id="IPR007168">
    <property type="entry name" value="Phageshock_PspC_N"/>
</dbReference>
<dbReference type="InParanoid" id="A0A263DBR7"/>
<dbReference type="EMBL" id="NKYE01000001">
    <property type="protein sequence ID" value="OZM74947.1"/>
    <property type="molecule type" value="Genomic_DNA"/>
</dbReference>
<proteinExistence type="predicted"/>
<evidence type="ECO:0000313" key="4">
    <source>
        <dbReference type="Proteomes" id="UP000242444"/>
    </source>
</evidence>
<feature type="transmembrane region" description="Helical" evidence="1">
    <location>
        <begin position="102"/>
        <end position="123"/>
    </location>
</feature>
<feature type="transmembrane region" description="Helical" evidence="1">
    <location>
        <begin position="58"/>
        <end position="81"/>
    </location>
</feature>
<evidence type="ECO:0000256" key="1">
    <source>
        <dbReference type="SAM" id="Phobius"/>
    </source>
</evidence>
<reference evidence="3 4" key="1">
    <citation type="submission" date="2017-07" db="EMBL/GenBank/DDBJ databases">
        <title>Amycolatopsis antarcticus sp. nov., isolated from the surface of an Antarcticus brown macroalga.</title>
        <authorList>
            <person name="Wang J."/>
            <person name="Leiva S."/>
            <person name="Huang J."/>
            <person name="Huang Y."/>
        </authorList>
    </citation>
    <scope>NUCLEOTIDE SEQUENCE [LARGE SCALE GENOMIC DNA]</scope>
    <source>
        <strain evidence="3 4">AU-G6</strain>
    </source>
</reference>
<evidence type="ECO:0000259" key="2">
    <source>
        <dbReference type="Pfam" id="PF04024"/>
    </source>
</evidence>
<gene>
    <name evidence="3" type="ORF">CFN78_01725</name>
</gene>
<feature type="domain" description="Phage shock protein PspC N-terminal" evidence="2">
    <location>
        <begin position="28"/>
        <end position="81"/>
    </location>
</feature>
<keyword evidence="1" id="KW-0812">Transmembrane</keyword>
<keyword evidence="1" id="KW-1133">Transmembrane helix</keyword>
<organism evidence="3 4">
    <name type="scientific">Amycolatopsis antarctica</name>
    <dbReference type="NCBI Taxonomy" id="1854586"/>
    <lineage>
        <taxon>Bacteria</taxon>
        <taxon>Bacillati</taxon>
        <taxon>Actinomycetota</taxon>
        <taxon>Actinomycetes</taxon>
        <taxon>Pseudonocardiales</taxon>
        <taxon>Pseudonocardiaceae</taxon>
        <taxon>Amycolatopsis</taxon>
    </lineage>
</organism>
<keyword evidence="4" id="KW-1185">Reference proteome</keyword>
<feature type="transmembrane region" description="Helical" evidence="1">
    <location>
        <begin position="282"/>
        <end position="303"/>
    </location>
</feature>
<dbReference type="OrthoDB" id="3208990at2"/>
<comment type="caution">
    <text evidence="3">The sequence shown here is derived from an EMBL/GenBank/DDBJ whole genome shotgun (WGS) entry which is preliminary data.</text>
</comment>
<accession>A0A263DBR7</accession>
<name>A0A263DBR7_9PSEU</name>
<evidence type="ECO:0000313" key="3">
    <source>
        <dbReference type="EMBL" id="OZM74947.1"/>
    </source>
</evidence>
<feature type="transmembrane region" description="Helical" evidence="1">
    <location>
        <begin position="257"/>
        <end position="275"/>
    </location>
</feature>
<dbReference type="AlphaFoldDB" id="A0A263DBR7"/>
<dbReference type="Proteomes" id="UP000242444">
    <property type="component" value="Unassembled WGS sequence"/>
</dbReference>
<feature type="transmembrane region" description="Helical" evidence="1">
    <location>
        <begin position="226"/>
        <end position="245"/>
    </location>
</feature>
<dbReference type="Pfam" id="PF04024">
    <property type="entry name" value="PspC"/>
    <property type="match status" value="1"/>
</dbReference>
<dbReference type="RefSeq" id="WP_094860728.1">
    <property type="nucleotide sequence ID" value="NZ_NKYE01000001.1"/>
</dbReference>
<sequence>MSGTETPTPRPSGTAGFEETIKDFWVSRPRRPASGRKIAGVAAGVGERYGIDPVLVRVALAATAVFGGAGLVLYLLGWLFFADERDEVSAFEGMIGKGRTSMSGGFTAGLCIAVLPASGWAFGGGWFDGGGFIGLGLLCAGLYLLHRGRGGENRPLAPAPTTSGEYGYPLSTPFTRAAAGEGTPGWDPLAAAPLAWDLPGALQAPDPAPAPRTTSSPAQGCRRSKVTLVTTVLALAVGAAGAGLAANGATWFSPQHIVGLMLAVVALGLVVGSFVRGGRGLVGLFVPLAFAGVALTVLAPGPLNSGVGELNATPRSAAEIQPVYARSMGSVVLDLRELPAGAPVTTAVETTMGNSEVIVPATADVTFVCENKAGNTECFDRTSTGLGKPALSGQDLGADGAGGQQITLTVSSSAGNVEVRRG</sequence>
<protein>
    <submittedName>
        <fullName evidence="3">PspC family transcriptional regulator</fullName>
    </submittedName>
</protein>
<feature type="transmembrane region" description="Helical" evidence="1">
    <location>
        <begin position="129"/>
        <end position="145"/>
    </location>
</feature>